<name>A0A803NMU9_CANSA</name>
<keyword evidence="3" id="KW-1185">Reference proteome</keyword>
<evidence type="ECO:0000313" key="2">
    <source>
        <dbReference type="EnsemblPlants" id="cds.evm.model.01.2844"/>
    </source>
</evidence>
<dbReference type="Proteomes" id="UP000596661">
    <property type="component" value="Chromosome 1"/>
</dbReference>
<accession>A0A803NMU9</accession>
<reference evidence="2" key="1">
    <citation type="submission" date="2018-11" db="EMBL/GenBank/DDBJ databases">
        <authorList>
            <person name="Grassa J C."/>
        </authorList>
    </citation>
    <scope>NUCLEOTIDE SEQUENCE [LARGE SCALE GENOMIC DNA]</scope>
</reference>
<sequence>MSVMVFLIWVSPFPPIGFLDFGVCFSDGGLFCVVGICGAWFRVWFWGYPRVWVCTRCHGGRGQQQIGGLRWSKVAVLFLPR</sequence>
<evidence type="ECO:0000313" key="3">
    <source>
        <dbReference type="Proteomes" id="UP000596661"/>
    </source>
</evidence>
<keyword evidence="1" id="KW-0812">Transmembrane</keyword>
<feature type="transmembrane region" description="Helical" evidence="1">
    <location>
        <begin position="16"/>
        <end position="41"/>
    </location>
</feature>
<keyword evidence="1" id="KW-0472">Membrane</keyword>
<dbReference type="AlphaFoldDB" id="A0A803NMU9"/>
<keyword evidence="1" id="KW-1133">Transmembrane helix</keyword>
<dbReference type="EnsemblPlants" id="evm.model.01.2844">
    <property type="protein sequence ID" value="cds.evm.model.01.2844"/>
    <property type="gene ID" value="evm.TU.01.2844"/>
</dbReference>
<dbReference type="EMBL" id="UZAU01000081">
    <property type="status" value="NOT_ANNOTATED_CDS"/>
    <property type="molecule type" value="Genomic_DNA"/>
</dbReference>
<dbReference type="Gramene" id="evm.model.01.2844">
    <property type="protein sequence ID" value="cds.evm.model.01.2844"/>
    <property type="gene ID" value="evm.TU.01.2844"/>
</dbReference>
<proteinExistence type="predicted"/>
<protein>
    <submittedName>
        <fullName evidence="2">Uncharacterized protein</fullName>
    </submittedName>
</protein>
<reference evidence="2" key="2">
    <citation type="submission" date="2021-03" db="UniProtKB">
        <authorList>
            <consortium name="EnsemblPlants"/>
        </authorList>
    </citation>
    <scope>IDENTIFICATION</scope>
</reference>
<organism evidence="2 3">
    <name type="scientific">Cannabis sativa</name>
    <name type="common">Hemp</name>
    <name type="synonym">Marijuana</name>
    <dbReference type="NCBI Taxonomy" id="3483"/>
    <lineage>
        <taxon>Eukaryota</taxon>
        <taxon>Viridiplantae</taxon>
        <taxon>Streptophyta</taxon>
        <taxon>Embryophyta</taxon>
        <taxon>Tracheophyta</taxon>
        <taxon>Spermatophyta</taxon>
        <taxon>Magnoliopsida</taxon>
        <taxon>eudicotyledons</taxon>
        <taxon>Gunneridae</taxon>
        <taxon>Pentapetalae</taxon>
        <taxon>rosids</taxon>
        <taxon>fabids</taxon>
        <taxon>Rosales</taxon>
        <taxon>Cannabaceae</taxon>
        <taxon>Cannabis</taxon>
    </lineage>
</organism>
<evidence type="ECO:0000256" key="1">
    <source>
        <dbReference type="SAM" id="Phobius"/>
    </source>
</evidence>